<dbReference type="InterPro" id="IPR006119">
    <property type="entry name" value="Resolv_N"/>
</dbReference>
<evidence type="ECO:0000256" key="1">
    <source>
        <dbReference type="ARBA" id="ARBA00022908"/>
    </source>
</evidence>
<dbReference type="SMART" id="SM00857">
    <property type="entry name" value="Resolvase"/>
    <property type="match status" value="1"/>
</dbReference>
<dbReference type="PROSITE" id="PS00397">
    <property type="entry name" value="RECOMBINASES_1"/>
    <property type="match status" value="1"/>
</dbReference>
<keyword evidence="3" id="KW-0233">DNA recombination</keyword>
<dbReference type="Pfam" id="PF00239">
    <property type="entry name" value="Resolvase"/>
    <property type="match status" value="1"/>
</dbReference>
<dbReference type="InterPro" id="IPR036162">
    <property type="entry name" value="Resolvase-like_N_sf"/>
</dbReference>
<reference evidence="7 8" key="1">
    <citation type="submission" date="2012-04" db="EMBL/GenBank/DDBJ databases">
        <title>The Genome Sequence of Bacillus cereus MC67.</title>
        <authorList>
            <consortium name="The Broad Institute Genome Sequencing Platform"/>
            <consortium name="The Broad Institute Genome Sequencing Center for Infectious Disease"/>
            <person name="Feldgarden M."/>
            <person name="Van der Auwera G.A."/>
            <person name="Mahillon J."/>
            <person name="Duprez V."/>
            <person name="Timmery S."/>
            <person name="Mattelet C."/>
            <person name="Dierick K."/>
            <person name="Sun M."/>
            <person name="Yu Z."/>
            <person name="Zhu L."/>
            <person name="Hu X."/>
            <person name="Shank E.B."/>
            <person name="Swiecicka I."/>
            <person name="Hansen B.M."/>
            <person name="Andrup L."/>
            <person name="Young S.K."/>
            <person name="Zeng Q."/>
            <person name="Gargeya S."/>
            <person name="Fitzgerald M."/>
            <person name="Haas B."/>
            <person name="Abouelleil A."/>
            <person name="Alvarado L."/>
            <person name="Arachchi H.M."/>
            <person name="Berlin A."/>
            <person name="Chapman S.B."/>
            <person name="Goldberg J."/>
            <person name="Griggs A."/>
            <person name="Gujja S."/>
            <person name="Hansen M."/>
            <person name="Howarth C."/>
            <person name="Imamovic A."/>
            <person name="Larimer J."/>
            <person name="McCowen C."/>
            <person name="Montmayeur A."/>
            <person name="Murphy C."/>
            <person name="Neiman D."/>
            <person name="Pearson M."/>
            <person name="Priest M."/>
            <person name="Roberts A."/>
            <person name="Saif S."/>
            <person name="Shea T."/>
            <person name="Sisk P."/>
            <person name="Sykes S."/>
            <person name="Wortman J."/>
            <person name="Nusbaum C."/>
            <person name="Birren B."/>
        </authorList>
    </citation>
    <scope>NUCLEOTIDE SEQUENCE [LARGE SCALE GENOMIC DNA]</scope>
    <source>
        <strain evidence="7 8">MC67</strain>
    </source>
</reference>
<name>J8F747_BACCE</name>
<comment type="caution">
    <text evidence="7">The sequence shown here is derived from an EMBL/GenBank/DDBJ whole genome shotgun (WGS) entry which is preliminary data.</text>
</comment>
<dbReference type="GO" id="GO:0003677">
    <property type="term" value="F:DNA binding"/>
    <property type="evidence" value="ECO:0007669"/>
    <property type="project" value="UniProtKB-KW"/>
</dbReference>
<dbReference type="HOGENOM" id="CLU_2033335_0_0_9"/>
<dbReference type="PATRIC" id="fig|1053219.3.peg.238"/>
<dbReference type="PANTHER" id="PTHR30461:SF23">
    <property type="entry name" value="DNA RECOMBINASE-RELATED"/>
    <property type="match status" value="1"/>
</dbReference>
<organism evidence="7 8">
    <name type="scientific">Bacillus cereus MC67</name>
    <dbReference type="NCBI Taxonomy" id="1053219"/>
    <lineage>
        <taxon>Bacteria</taxon>
        <taxon>Bacillati</taxon>
        <taxon>Bacillota</taxon>
        <taxon>Bacilli</taxon>
        <taxon>Bacillales</taxon>
        <taxon>Bacillaceae</taxon>
        <taxon>Bacillus</taxon>
        <taxon>Bacillus cereus group</taxon>
    </lineage>
</organism>
<keyword evidence="2" id="KW-0238">DNA-binding</keyword>
<evidence type="ECO:0000256" key="5">
    <source>
        <dbReference type="PROSITE-ProRule" id="PRU10137"/>
    </source>
</evidence>
<dbReference type="EMBL" id="AHEN01000003">
    <property type="protein sequence ID" value="EJR04962.1"/>
    <property type="molecule type" value="Genomic_DNA"/>
</dbReference>
<dbReference type="CDD" id="cd00338">
    <property type="entry name" value="Ser_Recombinase"/>
    <property type="match status" value="1"/>
</dbReference>
<evidence type="ECO:0000256" key="2">
    <source>
        <dbReference type="ARBA" id="ARBA00023125"/>
    </source>
</evidence>
<protein>
    <recommendedName>
        <fullName evidence="6">Resolvase/invertase-type recombinase catalytic domain-containing protein</fullName>
    </recommendedName>
</protein>
<evidence type="ECO:0000313" key="8">
    <source>
        <dbReference type="Proteomes" id="UP000006997"/>
    </source>
</evidence>
<dbReference type="InterPro" id="IPR050639">
    <property type="entry name" value="SSR_resolvase"/>
</dbReference>
<gene>
    <name evidence="7" type="ORF">II3_00241</name>
</gene>
<keyword evidence="1" id="KW-0229">DNA integration</keyword>
<sequence>MMGKKVVGYIRVSTEGQVRDGYSLAYQVEEIERYCNENNLELLRVYEDRGLSGVTVDEDGLTVERDGLQELLSDMAKVLIQRELRKHEVDVKAMEQSSYSIYTHDPNDFLVNGMLELLEQY</sequence>
<proteinExistence type="predicted"/>
<dbReference type="GO" id="GO:0000150">
    <property type="term" value="F:DNA strand exchange activity"/>
    <property type="evidence" value="ECO:0007669"/>
    <property type="project" value="InterPro"/>
</dbReference>
<feature type="domain" description="Resolvase/invertase-type recombinase catalytic" evidence="6">
    <location>
        <begin position="6"/>
        <end position="121"/>
    </location>
</feature>
<evidence type="ECO:0000259" key="6">
    <source>
        <dbReference type="SMART" id="SM00857"/>
    </source>
</evidence>
<dbReference type="AlphaFoldDB" id="J8F747"/>
<feature type="active site" description="O-(5'-phospho-DNA)-serine intermediate" evidence="4 5">
    <location>
        <position position="13"/>
    </location>
</feature>
<evidence type="ECO:0000313" key="7">
    <source>
        <dbReference type="EMBL" id="EJR04962.1"/>
    </source>
</evidence>
<evidence type="ECO:0000256" key="4">
    <source>
        <dbReference type="PIRSR" id="PIRSR606118-50"/>
    </source>
</evidence>
<dbReference type="PANTHER" id="PTHR30461">
    <property type="entry name" value="DNA-INVERTASE FROM LAMBDOID PROPHAGE"/>
    <property type="match status" value="1"/>
</dbReference>
<dbReference type="Gene3D" id="3.40.50.1390">
    <property type="entry name" value="Resolvase, N-terminal catalytic domain"/>
    <property type="match status" value="1"/>
</dbReference>
<evidence type="ECO:0000256" key="3">
    <source>
        <dbReference type="ARBA" id="ARBA00023172"/>
    </source>
</evidence>
<dbReference type="SUPFAM" id="SSF53041">
    <property type="entry name" value="Resolvase-like"/>
    <property type="match status" value="1"/>
</dbReference>
<accession>J8F747</accession>
<dbReference type="GO" id="GO:0015074">
    <property type="term" value="P:DNA integration"/>
    <property type="evidence" value="ECO:0007669"/>
    <property type="project" value="UniProtKB-KW"/>
</dbReference>
<dbReference type="Proteomes" id="UP000006997">
    <property type="component" value="Unassembled WGS sequence"/>
</dbReference>
<dbReference type="InterPro" id="IPR006118">
    <property type="entry name" value="Recombinase_CS"/>
</dbReference>